<dbReference type="InParanoid" id="G2X221"/>
<dbReference type="EMBL" id="DS572701">
    <property type="protein sequence ID" value="EGY22907.1"/>
    <property type="molecule type" value="Genomic_DNA"/>
</dbReference>
<dbReference type="GO" id="GO:0004622">
    <property type="term" value="F:phosphatidylcholine lysophospholipase activity"/>
    <property type="evidence" value="ECO:0007669"/>
    <property type="project" value="TreeGrafter"/>
</dbReference>
<feature type="compositionally biased region" description="Pro residues" evidence="1">
    <location>
        <begin position="1"/>
        <end position="13"/>
    </location>
</feature>
<dbReference type="InterPro" id="IPR013830">
    <property type="entry name" value="SGNH_hydro"/>
</dbReference>
<dbReference type="SUPFAM" id="SSF52266">
    <property type="entry name" value="SGNH hydrolase"/>
    <property type="match status" value="1"/>
</dbReference>
<dbReference type="InterPro" id="IPR036514">
    <property type="entry name" value="SGNH_hydro_sf"/>
</dbReference>
<dbReference type="GeneID" id="20705808"/>
<accession>G2X221</accession>
<dbReference type="Gene3D" id="3.40.50.1110">
    <property type="entry name" value="SGNH hydrolase"/>
    <property type="match status" value="1"/>
</dbReference>
<dbReference type="InterPro" id="IPR051532">
    <property type="entry name" value="Ester_Hydrolysis_Enzymes"/>
</dbReference>
<dbReference type="eggNOG" id="ENOG502S78G">
    <property type="taxonomic scope" value="Eukaryota"/>
</dbReference>
<sequence>MAQAPPGSPPERPAPGTGPVTSPLHLQPQVTISVHSSLKAVRRPSFLQRVHIPFPAPPPCPRLEASPPLLPCPRLEASLPTRPATARQARYSILHSTDRGDFSSEAGSPDMPSKRDLRIFCFGDSLTAGYSGFGSSYTPYSEVLETKLAAAFPDADVRVHENGMPGDIVSAEAFNRRLRAELDEAKTPYDWVVILGGTNDIAYKIAPETIVDNLKESYRIALDKGSKVLALTVPETHARAPWVKDARRAVNEGVMAYDDPKS</sequence>
<dbReference type="CDD" id="cd00229">
    <property type="entry name" value="SGNH_hydrolase"/>
    <property type="match status" value="1"/>
</dbReference>
<dbReference type="Pfam" id="PF13472">
    <property type="entry name" value="Lipase_GDSL_2"/>
    <property type="match status" value="1"/>
</dbReference>
<gene>
    <name evidence="3" type="ORF">VDAG_04345</name>
</gene>
<dbReference type="PANTHER" id="PTHR30383:SF19">
    <property type="entry name" value="FIBRONECTIN TYPE-III DOMAIN-CONTAINING PROTEIN"/>
    <property type="match status" value="1"/>
</dbReference>
<evidence type="ECO:0000259" key="2">
    <source>
        <dbReference type="Pfam" id="PF13472"/>
    </source>
</evidence>
<name>G2X221_VERDV</name>
<dbReference type="STRING" id="498257.G2X221"/>
<dbReference type="PANTHER" id="PTHR30383">
    <property type="entry name" value="THIOESTERASE 1/PROTEASE 1/LYSOPHOSPHOLIPASE L1"/>
    <property type="match status" value="1"/>
</dbReference>
<dbReference type="Proteomes" id="UP000001611">
    <property type="component" value="Chromosome 1"/>
</dbReference>
<feature type="domain" description="SGNH hydrolase-type esterase" evidence="2">
    <location>
        <begin position="121"/>
        <end position="254"/>
    </location>
</feature>
<dbReference type="OrthoDB" id="408760at2759"/>
<protein>
    <recommendedName>
        <fullName evidence="2">SGNH hydrolase-type esterase domain-containing protein</fullName>
    </recommendedName>
</protein>
<reference evidence="3 4" key="1">
    <citation type="submission" date="2008-03" db="EMBL/GenBank/DDBJ databases">
        <title>The Genome Sequence of Verticillium dahliae VdLs.17.</title>
        <authorList>
            <consortium name="The Broad Institute Genome Sequencing Platform"/>
            <person name="Ma L.-J.J."/>
            <person name="Klosterman S.J."/>
            <person name="Subbarao K."/>
            <person name="Dobinson K."/>
            <person name="Veronese P."/>
            <person name="Kang S."/>
            <person name="Gold S.E."/>
            <person name="Young S."/>
            <person name="Jaffe D."/>
            <person name="Gnerre S."/>
            <person name="Berlin A."/>
            <person name="Heiman D."/>
            <person name="Hepburn T."/>
            <person name="Sykes S."/>
            <person name="Alvarado L."/>
            <person name="Kodira C.D."/>
            <person name="Lander E."/>
            <person name="Galagan J."/>
            <person name="Nusbaum C."/>
            <person name="Birren B."/>
        </authorList>
    </citation>
    <scope>NUCLEOTIDE SEQUENCE [LARGE SCALE GENOMIC DNA]</scope>
    <source>
        <strain evidence="4">VdLs.17 / ATCC MYA-4575 / FGSC 10137</strain>
    </source>
</reference>
<evidence type="ECO:0000313" key="3">
    <source>
        <dbReference type="EMBL" id="EGY22907.1"/>
    </source>
</evidence>
<dbReference type="HOGENOM" id="CLU_1062465_0_0_1"/>
<dbReference type="RefSeq" id="XP_009649087.1">
    <property type="nucleotide sequence ID" value="XM_009650792.1"/>
</dbReference>
<organism evidence="3 4">
    <name type="scientific">Verticillium dahliae (strain VdLs.17 / ATCC MYA-4575 / FGSC 10137)</name>
    <name type="common">Verticillium wilt</name>
    <dbReference type="NCBI Taxonomy" id="498257"/>
    <lineage>
        <taxon>Eukaryota</taxon>
        <taxon>Fungi</taxon>
        <taxon>Dikarya</taxon>
        <taxon>Ascomycota</taxon>
        <taxon>Pezizomycotina</taxon>
        <taxon>Sordariomycetes</taxon>
        <taxon>Hypocreomycetidae</taxon>
        <taxon>Glomerellales</taxon>
        <taxon>Plectosphaerellaceae</taxon>
        <taxon>Verticillium</taxon>
    </lineage>
</organism>
<evidence type="ECO:0000313" key="4">
    <source>
        <dbReference type="Proteomes" id="UP000001611"/>
    </source>
</evidence>
<dbReference type="KEGG" id="vda:VDAG_04345"/>
<keyword evidence="4" id="KW-1185">Reference proteome</keyword>
<dbReference type="AlphaFoldDB" id="G2X221"/>
<evidence type="ECO:0000256" key="1">
    <source>
        <dbReference type="SAM" id="MobiDB-lite"/>
    </source>
</evidence>
<feature type="region of interest" description="Disordered" evidence="1">
    <location>
        <begin position="1"/>
        <end position="28"/>
    </location>
</feature>
<proteinExistence type="predicted"/>